<name>A0A1V0SBX0_9VIRU</name>
<gene>
    <name evidence="9" type="ORF">Catovirus_2_97</name>
</gene>
<sequence>MYKHDDGNNGLITKIWGPHLWKSLHCITFGFPLNPSDEEKKQYKIFFESLAFVLPCKYCRDSYHQFINSEPTKITDEVLKDRKSLTKWLYNLHQRVNNKLGVDYEVPYENVVETYESFRAKCSPKISGCVMPADMKAHSYQNDCKKDCPIISSQIAFAIKNYALERGVNFDNIDYYEHLKHNKKNKDWIDRNIICHNIITNMRQKGIPSIECEGKYKGLPTIEELKLISLLSTTMSKNELLEIAKKLKNPVSVKYVLKKIK</sequence>
<keyword evidence="4 7" id="KW-0560">Oxidoreductase</keyword>
<protein>
    <recommendedName>
        <fullName evidence="7">Sulfhydryl oxidase</fullName>
        <ecNumber evidence="7">1.8.3.2</ecNumber>
    </recommendedName>
</protein>
<feature type="domain" description="ERV/ALR sulfhydryl oxidase" evidence="8">
    <location>
        <begin position="9"/>
        <end position="115"/>
    </location>
</feature>
<evidence type="ECO:0000256" key="4">
    <source>
        <dbReference type="ARBA" id="ARBA00023002"/>
    </source>
</evidence>
<evidence type="ECO:0000256" key="1">
    <source>
        <dbReference type="ARBA" id="ARBA00001974"/>
    </source>
</evidence>
<dbReference type="InterPro" id="IPR017905">
    <property type="entry name" value="ERV/ALR_sulphydryl_oxidase"/>
</dbReference>
<evidence type="ECO:0000256" key="7">
    <source>
        <dbReference type="RuleBase" id="RU371123"/>
    </source>
</evidence>
<dbReference type="EC" id="1.8.3.2" evidence="7"/>
<evidence type="ECO:0000256" key="3">
    <source>
        <dbReference type="ARBA" id="ARBA00022827"/>
    </source>
</evidence>
<evidence type="ECO:0000259" key="8">
    <source>
        <dbReference type="PROSITE" id="PS51324"/>
    </source>
</evidence>
<dbReference type="Gene3D" id="1.20.120.310">
    <property type="entry name" value="ERV/ALR sulfhydryl oxidase domain"/>
    <property type="match status" value="1"/>
</dbReference>
<comment type="cofactor">
    <cofactor evidence="1 7">
        <name>FAD</name>
        <dbReference type="ChEBI" id="CHEBI:57692"/>
    </cofactor>
</comment>
<dbReference type="SUPFAM" id="SSF69000">
    <property type="entry name" value="FAD-dependent thiol oxidase"/>
    <property type="match status" value="1"/>
</dbReference>
<dbReference type="PROSITE" id="PS51324">
    <property type="entry name" value="ERV_ALR"/>
    <property type="match status" value="1"/>
</dbReference>
<comment type="catalytic activity">
    <reaction evidence="6 7">
        <text>2 R'C(R)SH + O2 = R'C(R)S-S(R)CR' + H2O2</text>
        <dbReference type="Rhea" id="RHEA:17357"/>
        <dbReference type="ChEBI" id="CHEBI:15379"/>
        <dbReference type="ChEBI" id="CHEBI:16240"/>
        <dbReference type="ChEBI" id="CHEBI:16520"/>
        <dbReference type="ChEBI" id="CHEBI:17412"/>
        <dbReference type="EC" id="1.8.3.2"/>
    </reaction>
</comment>
<keyword evidence="3 7" id="KW-0274">FAD</keyword>
<keyword evidence="5" id="KW-1015">Disulfide bond</keyword>
<dbReference type="EMBL" id="KY684084">
    <property type="protein sequence ID" value="ARF09148.1"/>
    <property type="molecule type" value="Genomic_DNA"/>
</dbReference>
<dbReference type="InterPro" id="IPR036774">
    <property type="entry name" value="ERV/ALR_sulphydryl_oxid_sf"/>
</dbReference>
<evidence type="ECO:0000256" key="2">
    <source>
        <dbReference type="ARBA" id="ARBA00022630"/>
    </source>
</evidence>
<proteinExistence type="predicted"/>
<evidence type="ECO:0000313" key="9">
    <source>
        <dbReference type="EMBL" id="ARF09148.1"/>
    </source>
</evidence>
<accession>A0A1V0SBX0</accession>
<dbReference type="PANTHER" id="PTHR12645">
    <property type="entry name" value="ALR/ERV"/>
    <property type="match status" value="1"/>
</dbReference>
<dbReference type="Pfam" id="PF04777">
    <property type="entry name" value="Evr1_Alr"/>
    <property type="match status" value="1"/>
</dbReference>
<dbReference type="GO" id="GO:0050660">
    <property type="term" value="F:flavin adenine dinucleotide binding"/>
    <property type="evidence" value="ECO:0007669"/>
    <property type="project" value="TreeGrafter"/>
</dbReference>
<dbReference type="PANTHER" id="PTHR12645:SF0">
    <property type="entry name" value="FAD-LINKED SULFHYDRYL OXIDASE ALR"/>
    <property type="match status" value="1"/>
</dbReference>
<dbReference type="InterPro" id="IPR039799">
    <property type="entry name" value="ALR/ERV"/>
</dbReference>
<dbReference type="InterPro" id="IPR049096">
    <property type="entry name" value="MIMI_R596-like_C"/>
</dbReference>
<evidence type="ECO:0000256" key="5">
    <source>
        <dbReference type="ARBA" id="ARBA00023157"/>
    </source>
</evidence>
<dbReference type="GO" id="GO:0016971">
    <property type="term" value="F:flavin-dependent sulfhydryl oxidase activity"/>
    <property type="evidence" value="ECO:0007669"/>
    <property type="project" value="InterPro"/>
</dbReference>
<reference evidence="9" key="1">
    <citation type="journal article" date="2017" name="Science">
        <title>Giant viruses with an expanded complement of translation system components.</title>
        <authorList>
            <person name="Schulz F."/>
            <person name="Yutin N."/>
            <person name="Ivanova N.N."/>
            <person name="Ortega D.R."/>
            <person name="Lee T.K."/>
            <person name="Vierheilig J."/>
            <person name="Daims H."/>
            <person name="Horn M."/>
            <person name="Wagner M."/>
            <person name="Jensen G.J."/>
            <person name="Kyrpides N.C."/>
            <person name="Koonin E.V."/>
            <person name="Woyke T."/>
        </authorList>
    </citation>
    <scope>NUCLEOTIDE SEQUENCE</scope>
    <source>
        <strain evidence="9">CTV1</strain>
    </source>
</reference>
<dbReference type="Gene3D" id="1.20.120.1250">
    <property type="entry name" value="Sulfhydryl oxidase R596, ORFan domain"/>
    <property type="match status" value="1"/>
</dbReference>
<keyword evidence="2 7" id="KW-0285">Flavoprotein</keyword>
<evidence type="ECO:0000256" key="6">
    <source>
        <dbReference type="ARBA" id="ARBA00048864"/>
    </source>
</evidence>
<organism evidence="9">
    <name type="scientific">Catovirus CTV1</name>
    <dbReference type="NCBI Taxonomy" id="1977631"/>
    <lineage>
        <taxon>Viruses</taxon>
        <taxon>Varidnaviria</taxon>
        <taxon>Bamfordvirae</taxon>
        <taxon>Nucleocytoviricota</taxon>
        <taxon>Megaviricetes</taxon>
        <taxon>Imitervirales</taxon>
        <taxon>Mimiviridae</taxon>
        <taxon>Klosneuvirinae</taxon>
        <taxon>Catovirus</taxon>
    </lineage>
</organism>
<dbReference type="Pfam" id="PF21491">
    <property type="entry name" value="MIMI_R596-like_C"/>
    <property type="match status" value="1"/>
</dbReference>